<dbReference type="GO" id="GO:0008677">
    <property type="term" value="F:2-dehydropantoate 2-reductase activity"/>
    <property type="evidence" value="ECO:0007669"/>
    <property type="project" value="TreeGrafter"/>
</dbReference>
<evidence type="ECO:0000313" key="7">
    <source>
        <dbReference type="Proteomes" id="UP001140011"/>
    </source>
</evidence>
<dbReference type="Gene3D" id="1.10.1040.10">
    <property type="entry name" value="N-(1-d-carboxylethyl)-l-norvaline Dehydrogenase, domain 2"/>
    <property type="match status" value="1"/>
</dbReference>
<organism evidence="6 7">
    <name type="scientific">Coemansia pectinata</name>
    <dbReference type="NCBI Taxonomy" id="1052879"/>
    <lineage>
        <taxon>Eukaryota</taxon>
        <taxon>Fungi</taxon>
        <taxon>Fungi incertae sedis</taxon>
        <taxon>Zoopagomycota</taxon>
        <taxon>Kickxellomycotina</taxon>
        <taxon>Kickxellomycetes</taxon>
        <taxon>Kickxellales</taxon>
        <taxon>Kickxellaceae</taxon>
        <taxon>Coemansia</taxon>
    </lineage>
</organism>
<dbReference type="OrthoDB" id="73846at2759"/>
<dbReference type="GO" id="GO:0005739">
    <property type="term" value="C:mitochondrion"/>
    <property type="evidence" value="ECO:0007669"/>
    <property type="project" value="TreeGrafter"/>
</dbReference>
<dbReference type="Proteomes" id="UP001140011">
    <property type="component" value="Unassembled WGS sequence"/>
</dbReference>
<comment type="caution">
    <text evidence="6">The sequence shown here is derived from an EMBL/GenBank/DDBJ whole genome shotgun (WGS) entry which is preliminary data.</text>
</comment>
<keyword evidence="2" id="KW-0521">NADP</keyword>
<evidence type="ECO:0000259" key="4">
    <source>
        <dbReference type="Pfam" id="PF02558"/>
    </source>
</evidence>
<dbReference type="InterPro" id="IPR050838">
    <property type="entry name" value="Ketopantoate_reductase"/>
</dbReference>
<dbReference type="InterPro" id="IPR036291">
    <property type="entry name" value="NAD(P)-bd_dom_sf"/>
</dbReference>
<evidence type="ECO:0000256" key="3">
    <source>
        <dbReference type="ARBA" id="ARBA00023002"/>
    </source>
</evidence>
<dbReference type="SUPFAM" id="SSF51735">
    <property type="entry name" value="NAD(P)-binding Rossmann-fold domains"/>
    <property type="match status" value="1"/>
</dbReference>
<accession>A0A9W8LC73</accession>
<gene>
    <name evidence="6" type="primary">PAN5</name>
    <name evidence="6" type="ORF">GGI19_002456</name>
</gene>
<dbReference type="AlphaFoldDB" id="A0A9W8LC73"/>
<dbReference type="InterPro" id="IPR013328">
    <property type="entry name" value="6PGD_dom2"/>
</dbReference>
<dbReference type="PANTHER" id="PTHR43765">
    <property type="entry name" value="2-DEHYDROPANTOATE 2-REDUCTASE-RELATED"/>
    <property type="match status" value="1"/>
</dbReference>
<feature type="domain" description="Ketopantoate reductase N-terminal" evidence="4">
    <location>
        <begin position="34"/>
        <end position="180"/>
    </location>
</feature>
<keyword evidence="7" id="KW-1185">Reference proteome</keyword>
<evidence type="ECO:0000256" key="2">
    <source>
        <dbReference type="ARBA" id="ARBA00022857"/>
    </source>
</evidence>
<dbReference type="InterPro" id="IPR008927">
    <property type="entry name" value="6-PGluconate_DH-like_C_sf"/>
</dbReference>
<evidence type="ECO:0000259" key="5">
    <source>
        <dbReference type="Pfam" id="PF08546"/>
    </source>
</evidence>
<name>A0A9W8LC73_9FUNG</name>
<dbReference type="InterPro" id="IPR013332">
    <property type="entry name" value="KPR_N"/>
</dbReference>
<dbReference type="Pfam" id="PF02558">
    <property type="entry name" value="ApbA"/>
    <property type="match status" value="1"/>
</dbReference>
<dbReference type="PANTHER" id="PTHR43765:SF2">
    <property type="entry name" value="2-DEHYDROPANTOATE 2-REDUCTASE"/>
    <property type="match status" value="1"/>
</dbReference>
<evidence type="ECO:0000256" key="1">
    <source>
        <dbReference type="ARBA" id="ARBA00007870"/>
    </source>
</evidence>
<comment type="similarity">
    <text evidence="1">Belongs to the ketopantoate reductase family.</text>
</comment>
<dbReference type="Gene3D" id="3.40.50.720">
    <property type="entry name" value="NAD(P)-binding Rossmann-like Domain"/>
    <property type="match status" value="1"/>
</dbReference>
<dbReference type="Pfam" id="PF08546">
    <property type="entry name" value="ApbA_C"/>
    <property type="match status" value="1"/>
</dbReference>
<sequence length="410" mass="45232">MLKLTSSLFFTTCSRLYFSGVSMALEGRSTGSRIHVLGAGAVGLLFAAHLRQSGHPITLLLRSQALADRFARSGGRISVVNDWARSQPSRKLLRTENNSTDMAPWLTEDIQAMSTTSLHNEKDQKLHIDKLVITTKAHDTLQAYWSVRSSLNSKSTVVLLQNGMGTYEAIQREFYPSPQQHQRELISEIPTFIIGTNANGCLRVSEDEFTTHHTAKVSCQFAVRPSLLNPPPPLPPSTLDMLKALSSLPLGATITNWSDLHLQLLLKLAANAVISPVTALTGCRNGYIVPPPLNDTQQCADVGYYDSMRSYLSSACAEIAAVYARAHPHLHCELTTQAIEEYVSHIAYSSARNRSSMLQDVDAGRQTEADWINGYLVRLGQQHGVPTPVNTLLYTLVKLKEAAQYHTSYK</sequence>
<dbReference type="SUPFAM" id="SSF48179">
    <property type="entry name" value="6-phosphogluconate dehydrogenase C-terminal domain-like"/>
    <property type="match status" value="1"/>
</dbReference>
<proteinExistence type="inferred from homology"/>
<evidence type="ECO:0000313" key="6">
    <source>
        <dbReference type="EMBL" id="KAJ2754365.1"/>
    </source>
</evidence>
<reference evidence="6" key="1">
    <citation type="submission" date="2022-07" db="EMBL/GenBank/DDBJ databases">
        <title>Phylogenomic reconstructions and comparative analyses of Kickxellomycotina fungi.</title>
        <authorList>
            <person name="Reynolds N.K."/>
            <person name="Stajich J.E."/>
            <person name="Barry K."/>
            <person name="Grigoriev I.V."/>
            <person name="Crous P."/>
            <person name="Smith M.E."/>
        </authorList>
    </citation>
    <scope>NUCLEOTIDE SEQUENCE</scope>
    <source>
        <strain evidence="6">BCRC 34297</strain>
    </source>
</reference>
<protein>
    <submittedName>
        <fullName evidence="6">2-dehydropantoate 2-reductase (Ketopantoate reductase) (KPA reductase) (KPR)</fullName>
    </submittedName>
</protein>
<feature type="domain" description="Ketopantoate reductase C-terminal" evidence="5">
    <location>
        <begin position="262"/>
        <end position="401"/>
    </location>
</feature>
<dbReference type="InterPro" id="IPR013752">
    <property type="entry name" value="KPA_reductase"/>
</dbReference>
<dbReference type="GO" id="GO:0050661">
    <property type="term" value="F:NADP binding"/>
    <property type="evidence" value="ECO:0007669"/>
    <property type="project" value="TreeGrafter"/>
</dbReference>
<dbReference type="EMBL" id="JANBUH010000122">
    <property type="protein sequence ID" value="KAJ2754365.1"/>
    <property type="molecule type" value="Genomic_DNA"/>
</dbReference>
<keyword evidence="3" id="KW-0560">Oxidoreductase</keyword>